<dbReference type="EMBL" id="LUEZ02000021">
    <property type="protein sequence ID" value="RDB26970.1"/>
    <property type="molecule type" value="Genomic_DNA"/>
</dbReference>
<sequence length="85" mass="9129">MFQSLTSRDCDCTVALMLTGLGLHRPVRTFSTSFGALDANSSAAIVRHVRAHSDSGSIDAPLYLQILGEPQDFASSALSLAWYLV</sequence>
<proteinExistence type="predicted"/>
<dbReference type="InParanoid" id="A0A369K0I2"/>
<organism evidence="1 2">
    <name type="scientific">Hypsizygus marmoreus</name>
    <name type="common">White beech mushroom</name>
    <name type="synonym">Agaricus marmoreus</name>
    <dbReference type="NCBI Taxonomy" id="39966"/>
    <lineage>
        <taxon>Eukaryota</taxon>
        <taxon>Fungi</taxon>
        <taxon>Dikarya</taxon>
        <taxon>Basidiomycota</taxon>
        <taxon>Agaricomycotina</taxon>
        <taxon>Agaricomycetes</taxon>
        <taxon>Agaricomycetidae</taxon>
        <taxon>Agaricales</taxon>
        <taxon>Tricholomatineae</taxon>
        <taxon>Lyophyllaceae</taxon>
        <taxon>Hypsizygus</taxon>
    </lineage>
</organism>
<name>A0A369K0I2_HYPMA</name>
<keyword evidence="2" id="KW-1185">Reference proteome</keyword>
<dbReference type="Proteomes" id="UP000076154">
    <property type="component" value="Unassembled WGS sequence"/>
</dbReference>
<gene>
    <name evidence="1" type="ORF">Hypma_005085</name>
</gene>
<dbReference type="AlphaFoldDB" id="A0A369K0I2"/>
<reference evidence="1" key="1">
    <citation type="submission" date="2018-04" db="EMBL/GenBank/DDBJ databases">
        <title>Whole genome sequencing of Hypsizygus marmoreus.</title>
        <authorList>
            <person name="Choi I.-G."/>
            <person name="Min B."/>
            <person name="Kim J.-G."/>
            <person name="Kim S."/>
            <person name="Oh Y.-L."/>
            <person name="Kong W.-S."/>
            <person name="Park H."/>
            <person name="Jeong J."/>
            <person name="Song E.-S."/>
        </authorList>
    </citation>
    <scope>NUCLEOTIDE SEQUENCE [LARGE SCALE GENOMIC DNA]</scope>
    <source>
        <strain evidence="1">51987-8</strain>
    </source>
</reference>
<evidence type="ECO:0000313" key="1">
    <source>
        <dbReference type="EMBL" id="RDB26970.1"/>
    </source>
</evidence>
<protein>
    <submittedName>
        <fullName evidence="1">Uncharacterized protein</fullName>
    </submittedName>
</protein>
<accession>A0A369K0I2</accession>
<comment type="caution">
    <text evidence="1">The sequence shown here is derived from an EMBL/GenBank/DDBJ whole genome shotgun (WGS) entry which is preliminary data.</text>
</comment>
<evidence type="ECO:0000313" key="2">
    <source>
        <dbReference type="Proteomes" id="UP000076154"/>
    </source>
</evidence>